<feature type="compositionally biased region" description="Polar residues" evidence="1">
    <location>
        <begin position="42"/>
        <end position="52"/>
    </location>
</feature>
<name>A0A1E4SME2_9ASCO</name>
<accession>A0A1E4SME2</accession>
<protein>
    <submittedName>
        <fullName evidence="2">Uncharacterized protein</fullName>
    </submittedName>
</protein>
<gene>
    <name evidence="2" type="ORF">CANTADRAFT_25127</name>
</gene>
<dbReference type="EMBL" id="KV453910">
    <property type="protein sequence ID" value="ODV80696.1"/>
    <property type="molecule type" value="Genomic_DNA"/>
</dbReference>
<organism evidence="2 3">
    <name type="scientific">Suhomyces tanzawaensis NRRL Y-17324</name>
    <dbReference type="NCBI Taxonomy" id="984487"/>
    <lineage>
        <taxon>Eukaryota</taxon>
        <taxon>Fungi</taxon>
        <taxon>Dikarya</taxon>
        <taxon>Ascomycota</taxon>
        <taxon>Saccharomycotina</taxon>
        <taxon>Pichiomycetes</taxon>
        <taxon>Debaryomycetaceae</taxon>
        <taxon>Suhomyces</taxon>
    </lineage>
</organism>
<keyword evidence="3" id="KW-1185">Reference proteome</keyword>
<evidence type="ECO:0000313" key="2">
    <source>
        <dbReference type="EMBL" id="ODV80696.1"/>
    </source>
</evidence>
<dbReference type="AlphaFoldDB" id="A0A1E4SME2"/>
<dbReference type="Proteomes" id="UP000094285">
    <property type="component" value="Unassembled WGS sequence"/>
</dbReference>
<evidence type="ECO:0000313" key="3">
    <source>
        <dbReference type="Proteomes" id="UP000094285"/>
    </source>
</evidence>
<dbReference type="GeneID" id="30981468"/>
<feature type="region of interest" description="Disordered" evidence="1">
    <location>
        <begin position="23"/>
        <end position="52"/>
    </location>
</feature>
<proteinExistence type="predicted"/>
<reference evidence="3" key="1">
    <citation type="submission" date="2016-05" db="EMBL/GenBank/DDBJ databases">
        <title>Comparative genomics of biotechnologically important yeasts.</title>
        <authorList>
            <consortium name="DOE Joint Genome Institute"/>
            <person name="Riley R."/>
            <person name="Haridas S."/>
            <person name="Wolfe K.H."/>
            <person name="Lopes M.R."/>
            <person name="Hittinger C.T."/>
            <person name="Goker M."/>
            <person name="Salamov A."/>
            <person name="Wisecaver J."/>
            <person name="Long T.M."/>
            <person name="Aerts A.L."/>
            <person name="Barry K."/>
            <person name="Choi C."/>
            <person name="Clum A."/>
            <person name="Coughlan A.Y."/>
            <person name="Deshpande S."/>
            <person name="Douglass A.P."/>
            <person name="Hanson S.J."/>
            <person name="Klenk H.-P."/>
            <person name="Labutti K."/>
            <person name="Lapidus A."/>
            <person name="Lindquist E."/>
            <person name="Lipzen A."/>
            <person name="Meier-Kolthoff J.P."/>
            <person name="Ohm R.A."/>
            <person name="Otillar R.P."/>
            <person name="Pangilinan J."/>
            <person name="Peng Y."/>
            <person name="Rokas A."/>
            <person name="Rosa C.A."/>
            <person name="Scheuner C."/>
            <person name="Sibirny A.A."/>
            <person name="Slot J.C."/>
            <person name="Stielow J.B."/>
            <person name="Sun H."/>
            <person name="Kurtzman C.P."/>
            <person name="Blackwell M."/>
            <person name="Grigoriev I.V."/>
            <person name="Jeffries T.W."/>
        </authorList>
    </citation>
    <scope>NUCLEOTIDE SEQUENCE [LARGE SCALE GENOMIC DNA]</scope>
    <source>
        <strain evidence="3">NRRL Y-17324</strain>
    </source>
</reference>
<sequence>MGLIQAEVYHYFDNHQSAEIPGLMLKHSGTSSKPNPGLAGASKTSAGEPSED</sequence>
<dbReference type="RefSeq" id="XP_020065818.1">
    <property type="nucleotide sequence ID" value="XM_020207331.1"/>
</dbReference>
<evidence type="ECO:0000256" key="1">
    <source>
        <dbReference type="SAM" id="MobiDB-lite"/>
    </source>
</evidence>